<dbReference type="Gene3D" id="1.10.720.30">
    <property type="entry name" value="SAP domain"/>
    <property type="match status" value="1"/>
</dbReference>
<protein>
    <recommendedName>
        <fullName evidence="3">Mesencephalic astrocyte-derived neurotrophic factor homolog</fullName>
    </recommendedName>
    <alternativeName>
        <fullName evidence="7">MANF/CDNF-like protein</fullName>
    </alternativeName>
</protein>
<sequence>MINEVSSLANWLDQSLIPKWLFFTTAVEMCRLRLMFALILLISAGIEKVAGEGEGNKCDVCVQVVKRLIEQLGNSRGDPKEVRTKFEALCRDLKKSSPEGVESRFCYLVGGHEESAAKTVMYLVDQVTTYKPAEKICMELDKKISGVCDFKYKDKIDWSKVDLNRANLKQLKKILASYDIYECPHCIEKSDYVELVKDEVRKRDPEAAKLLGISPKVEL</sequence>
<keyword evidence="11" id="KW-1185">Reference proteome</keyword>
<dbReference type="InterPro" id="IPR045333">
    <property type="entry name" value="ARMET-like"/>
</dbReference>
<keyword evidence="4" id="KW-0964">Secreted</keyword>
<dbReference type="Pfam" id="PF20145">
    <property type="entry name" value="ARMET_N"/>
    <property type="match status" value="1"/>
</dbReference>
<dbReference type="GeneID" id="20314336"/>
<dbReference type="InterPro" id="IPR045332">
    <property type="entry name" value="ARMET_N"/>
</dbReference>
<dbReference type="InterPro" id="IPR019345">
    <property type="entry name" value="ARMET_C"/>
</dbReference>
<accession>A0A075AK07</accession>
<dbReference type="OrthoDB" id="5597848at2759"/>
<dbReference type="Gene3D" id="1.10.225.10">
    <property type="entry name" value="Saposin-like"/>
    <property type="match status" value="1"/>
</dbReference>
<evidence type="ECO:0000313" key="10">
    <source>
        <dbReference type="EMBL" id="KER34304.1"/>
    </source>
</evidence>
<dbReference type="RefSeq" id="XP_009162069.1">
    <property type="nucleotide sequence ID" value="XM_009163805.1"/>
</dbReference>
<dbReference type="PANTHER" id="PTHR12990">
    <property type="entry name" value="ARMET-LIKE PROTEIN"/>
    <property type="match status" value="1"/>
</dbReference>
<evidence type="ECO:0000256" key="7">
    <source>
        <dbReference type="ARBA" id="ARBA00032923"/>
    </source>
</evidence>
<evidence type="ECO:0000256" key="4">
    <source>
        <dbReference type="ARBA" id="ARBA00022525"/>
    </source>
</evidence>
<dbReference type="GO" id="GO:0005576">
    <property type="term" value="C:extracellular region"/>
    <property type="evidence" value="ECO:0007669"/>
    <property type="project" value="UniProtKB-SubCell"/>
</dbReference>
<proteinExistence type="inferred from homology"/>
<dbReference type="Proteomes" id="UP000054324">
    <property type="component" value="Unassembled WGS sequence"/>
</dbReference>
<keyword evidence="5" id="KW-0732">Signal</keyword>
<evidence type="ECO:0000313" key="11">
    <source>
        <dbReference type="Proteomes" id="UP000054324"/>
    </source>
</evidence>
<reference evidence="10 11" key="1">
    <citation type="submission" date="2013-11" db="EMBL/GenBank/DDBJ databases">
        <title>Opisthorchis viverrini - life in the bile duct.</title>
        <authorList>
            <person name="Young N.D."/>
            <person name="Nagarajan N."/>
            <person name="Lin S.J."/>
            <person name="Korhonen P.K."/>
            <person name="Jex A.R."/>
            <person name="Hall R.S."/>
            <person name="Safavi-Hemami H."/>
            <person name="Kaewkong W."/>
            <person name="Bertrand D."/>
            <person name="Gao S."/>
            <person name="Seet Q."/>
            <person name="Wongkham S."/>
            <person name="Teh B.T."/>
            <person name="Wongkham C."/>
            <person name="Intapan P.M."/>
            <person name="Maleewong W."/>
            <person name="Yang X."/>
            <person name="Hu M."/>
            <person name="Wang Z."/>
            <person name="Hofmann A."/>
            <person name="Sternberg P.W."/>
            <person name="Tan P."/>
            <person name="Wang J."/>
            <person name="Gasser R.B."/>
        </authorList>
    </citation>
    <scope>NUCLEOTIDE SEQUENCE [LARGE SCALE GENOMIC DNA]</scope>
</reference>
<dbReference type="InterPro" id="IPR036361">
    <property type="entry name" value="SAP_dom_sf"/>
</dbReference>
<dbReference type="AlphaFoldDB" id="A0A075AK07"/>
<feature type="domain" description="ARMET N-terminal" evidence="9">
    <location>
        <begin position="57"/>
        <end position="156"/>
    </location>
</feature>
<dbReference type="Pfam" id="PF10208">
    <property type="entry name" value="ARMET_C"/>
    <property type="match status" value="1"/>
</dbReference>
<name>A0A075AK07_OPIVI</name>
<evidence type="ECO:0000256" key="1">
    <source>
        <dbReference type="ARBA" id="ARBA00004613"/>
    </source>
</evidence>
<evidence type="ECO:0000259" key="8">
    <source>
        <dbReference type="Pfam" id="PF10208"/>
    </source>
</evidence>
<evidence type="ECO:0000256" key="5">
    <source>
        <dbReference type="ARBA" id="ARBA00022729"/>
    </source>
</evidence>
<dbReference type="EMBL" id="KL596619">
    <property type="protein sequence ID" value="KER34304.1"/>
    <property type="molecule type" value="Genomic_DNA"/>
</dbReference>
<gene>
    <name evidence="10" type="ORF">T265_00148</name>
</gene>
<evidence type="ECO:0000256" key="6">
    <source>
        <dbReference type="ARBA" id="ARBA00023157"/>
    </source>
</evidence>
<dbReference type="CTD" id="20314336"/>
<evidence type="ECO:0000259" key="9">
    <source>
        <dbReference type="Pfam" id="PF20145"/>
    </source>
</evidence>
<dbReference type="PANTHER" id="PTHR12990:SF5">
    <property type="entry name" value="MESENCEPHALIC ASTROCYTE-DERIVED NEUROTROPHIC FACTOR HOMOLOG"/>
    <property type="match status" value="1"/>
</dbReference>
<organism evidence="10 11">
    <name type="scientific">Opisthorchis viverrini</name>
    <name type="common">Southeast Asian liver fluke</name>
    <dbReference type="NCBI Taxonomy" id="6198"/>
    <lineage>
        <taxon>Eukaryota</taxon>
        <taxon>Metazoa</taxon>
        <taxon>Spiralia</taxon>
        <taxon>Lophotrochozoa</taxon>
        <taxon>Platyhelminthes</taxon>
        <taxon>Trematoda</taxon>
        <taxon>Digenea</taxon>
        <taxon>Opisthorchiida</taxon>
        <taxon>Opisthorchiata</taxon>
        <taxon>Opisthorchiidae</taxon>
        <taxon>Opisthorchis</taxon>
    </lineage>
</organism>
<evidence type="ECO:0000256" key="2">
    <source>
        <dbReference type="ARBA" id="ARBA00005617"/>
    </source>
</evidence>
<keyword evidence="6" id="KW-1015">Disulfide bond</keyword>
<comment type="subcellular location">
    <subcellularLocation>
        <location evidence="1">Secreted</location>
    </subcellularLocation>
</comment>
<dbReference type="SUPFAM" id="SSF68906">
    <property type="entry name" value="SAP domain"/>
    <property type="match status" value="1"/>
</dbReference>
<feature type="domain" description="ARMET C-terminal" evidence="8">
    <location>
        <begin position="160"/>
        <end position="198"/>
    </location>
</feature>
<comment type="similarity">
    <text evidence="2">Belongs to the ARMET family.</text>
</comment>
<evidence type="ECO:0000256" key="3">
    <source>
        <dbReference type="ARBA" id="ARBA00014267"/>
    </source>
</evidence>
<dbReference type="KEGG" id="ovi:T265_00148"/>
<dbReference type="STRING" id="6198.A0A075AK07"/>